<feature type="transmembrane region" description="Helical" evidence="6">
    <location>
        <begin position="454"/>
        <end position="472"/>
    </location>
</feature>
<dbReference type="PANTHER" id="PTHR13029">
    <property type="match status" value="1"/>
</dbReference>
<dbReference type="InterPro" id="IPR003339">
    <property type="entry name" value="ABC/ECF_trnsptr_transmembrane"/>
</dbReference>
<dbReference type="VEuPathDB" id="AmoebaDB:EIN_398220"/>
<dbReference type="Gene3D" id="1.10.10.10">
    <property type="entry name" value="Winged helix-like DNA-binding domain superfamily/Winged helix DNA-binding domain"/>
    <property type="match status" value="1"/>
</dbReference>
<feature type="transmembrane region" description="Helical" evidence="6">
    <location>
        <begin position="478"/>
        <end position="501"/>
    </location>
</feature>
<feature type="transmembrane region" description="Helical" evidence="6">
    <location>
        <begin position="385"/>
        <end position="406"/>
    </location>
</feature>
<gene>
    <name evidence="8" type="ORF">EIN_398220</name>
</gene>
<keyword evidence="3 6" id="KW-1133">Transmembrane helix</keyword>
<accession>A0A0A1UA38</accession>
<dbReference type="OMA" id="MTEMETF"/>
<feature type="region of interest" description="Disordered" evidence="5">
    <location>
        <begin position="99"/>
        <end position="137"/>
    </location>
</feature>
<dbReference type="AlphaFoldDB" id="A0A0A1UA38"/>
<feature type="transmembrane region" description="Helical" evidence="6">
    <location>
        <begin position="412"/>
        <end position="433"/>
    </location>
</feature>
<dbReference type="InterPro" id="IPR030392">
    <property type="entry name" value="S74_ICA"/>
</dbReference>
<evidence type="ECO:0000256" key="2">
    <source>
        <dbReference type="ARBA" id="ARBA00022692"/>
    </source>
</evidence>
<keyword evidence="2 6" id="KW-0812">Transmembrane</keyword>
<name>A0A0A1UA38_ENTIV</name>
<dbReference type="KEGG" id="eiv:EIN_398220"/>
<protein>
    <recommendedName>
        <fullName evidence="7">Peptidase S74 domain-containing protein</fullName>
    </recommendedName>
</protein>
<dbReference type="EMBL" id="KB206411">
    <property type="protein sequence ID" value="ELP91892.1"/>
    <property type="molecule type" value="Genomic_DNA"/>
</dbReference>
<dbReference type="Proteomes" id="UP000014680">
    <property type="component" value="Unassembled WGS sequence"/>
</dbReference>
<dbReference type="CDD" id="cd16914">
    <property type="entry name" value="EcfT"/>
    <property type="match status" value="1"/>
</dbReference>
<dbReference type="InterPro" id="IPR036388">
    <property type="entry name" value="WH-like_DNA-bd_sf"/>
</dbReference>
<keyword evidence="9" id="KW-1185">Reference proteome</keyword>
<dbReference type="InterPro" id="IPR051577">
    <property type="entry name" value="MRF-like"/>
</dbReference>
<dbReference type="PANTHER" id="PTHR13029:SF21">
    <property type="entry name" value="PEPTIDASE S74 DOMAIN-CONTAINING PROTEIN"/>
    <property type="match status" value="1"/>
</dbReference>
<comment type="subcellular location">
    <subcellularLocation>
        <location evidence="1">Membrane</location>
        <topology evidence="1">Multi-pass membrane protein</topology>
    </subcellularLocation>
</comment>
<reference evidence="8 9" key="1">
    <citation type="submission" date="2012-10" db="EMBL/GenBank/DDBJ databases">
        <authorList>
            <person name="Zafar N."/>
            <person name="Inman J."/>
            <person name="Hall N."/>
            <person name="Lorenzi H."/>
            <person name="Caler E."/>
        </authorList>
    </citation>
    <scope>NUCLEOTIDE SEQUENCE [LARGE SCALE GENOMIC DNA]</scope>
    <source>
        <strain evidence="8 9">IP1</strain>
    </source>
</reference>
<organism evidence="8 9">
    <name type="scientific">Entamoeba invadens IP1</name>
    <dbReference type="NCBI Taxonomy" id="370355"/>
    <lineage>
        <taxon>Eukaryota</taxon>
        <taxon>Amoebozoa</taxon>
        <taxon>Evosea</taxon>
        <taxon>Archamoebae</taxon>
        <taxon>Mastigamoebida</taxon>
        <taxon>Entamoebidae</taxon>
        <taxon>Entamoeba</taxon>
    </lineage>
</organism>
<feature type="compositionally biased region" description="Basic and acidic residues" evidence="5">
    <location>
        <begin position="115"/>
        <end position="127"/>
    </location>
</feature>
<keyword evidence="4 6" id="KW-0472">Membrane</keyword>
<evidence type="ECO:0000259" key="7">
    <source>
        <dbReference type="PROSITE" id="PS51688"/>
    </source>
</evidence>
<dbReference type="RefSeq" id="XP_004258663.1">
    <property type="nucleotide sequence ID" value="XM_004258615.1"/>
</dbReference>
<evidence type="ECO:0000256" key="6">
    <source>
        <dbReference type="SAM" id="Phobius"/>
    </source>
</evidence>
<evidence type="ECO:0000256" key="4">
    <source>
        <dbReference type="ARBA" id="ARBA00023136"/>
    </source>
</evidence>
<evidence type="ECO:0000313" key="9">
    <source>
        <dbReference type="Proteomes" id="UP000014680"/>
    </source>
</evidence>
<dbReference type="GO" id="GO:0005886">
    <property type="term" value="C:plasma membrane"/>
    <property type="evidence" value="ECO:0007669"/>
    <property type="project" value="UniProtKB-ARBA"/>
</dbReference>
<proteinExistence type="predicted"/>
<dbReference type="Pfam" id="PF13884">
    <property type="entry name" value="Peptidase_S74"/>
    <property type="match status" value="1"/>
</dbReference>
<dbReference type="PROSITE" id="PS51688">
    <property type="entry name" value="ICA"/>
    <property type="match status" value="1"/>
</dbReference>
<evidence type="ECO:0000313" key="8">
    <source>
        <dbReference type="EMBL" id="ELP91892.1"/>
    </source>
</evidence>
<evidence type="ECO:0000256" key="5">
    <source>
        <dbReference type="SAM" id="MobiDB-lite"/>
    </source>
</evidence>
<evidence type="ECO:0000256" key="1">
    <source>
        <dbReference type="ARBA" id="ARBA00004141"/>
    </source>
</evidence>
<sequence>MQEQNNEIDQEKVLLVDSDDIPRTQKLRKKNWKCVFPNCNEPLKTRFNCYAHVWDAHLRAYYTQQFPDLYPKTAFKKTANKTPMKSVCEKYMLQLVEKTQPKEKNSESSAPHLNTDTHEESSSKNVEENISAPSSPQDYPFAFLQSQLLGQTESGITHTESPNPIQGTTQNYQANETQIGQTLQLNQLNQMNQFNPLNPLGQMTEMETFQLQNIQNQTGEPDFIKIEQITEQLRRLHVFGEIFAENGYLVRSDARSKTDIKRIEDALKSVTGLVGRKFAYKTDATKMKYGFIAQEVEEVIPEIVQKDDGGQLSVDYLGVIPYIVEALKSIHENTISLEQTSKEEYFEMSKIVEDAVGQLQVLMQEHGKNILVEKQNEGKIVSFEVFGPPIVVLMLAIVFSIFSIVLPFFVPYLFFTLGVLVILTIVLWTVVIAQRKKLKDFLIFRVMKVTWKKSQFFVWFGIVVLIHISFIISTVLGFGGLILTAAFVMFYSGVGVCVYVLTMSKACKWRFGFTVVTFLIALVLVLITSIVVAAFQPFCTFKIREMDKPYYVKINPKEPITPMVFSSPPWNCFSPKVSTDVPLPGDLAVIMPSSNTPNSVSPTIRGIVSTDISTVVVTVKMTCSGFIPVTYGSITFKSCETKSDQNSCLSNKCGWCETNEKCGFCEDGGEFCNIDGTSGCS</sequence>
<dbReference type="GeneID" id="14890823"/>
<feature type="domain" description="Peptidase S74" evidence="7">
    <location>
        <begin position="252"/>
        <end position="341"/>
    </location>
</feature>
<feature type="transmembrane region" description="Helical" evidence="6">
    <location>
        <begin position="513"/>
        <end position="535"/>
    </location>
</feature>
<evidence type="ECO:0000256" key="3">
    <source>
        <dbReference type="ARBA" id="ARBA00022989"/>
    </source>
</evidence>
<dbReference type="OrthoDB" id="27041at2759"/>